<keyword evidence="7" id="KW-1185">Reference proteome</keyword>
<dbReference type="InterPro" id="IPR036390">
    <property type="entry name" value="WH_DNA-bd_sf"/>
</dbReference>
<dbReference type="Proteomes" id="UP000270342">
    <property type="component" value="Unassembled WGS sequence"/>
</dbReference>
<evidence type="ECO:0000256" key="3">
    <source>
        <dbReference type="ARBA" id="ARBA00023125"/>
    </source>
</evidence>
<dbReference type="EMBL" id="RBZU01000004">
    <property type="protein sequence ID" value="RKP55786.1"/>
    <property type="molecule type" value="Genomic_DNA"/>
</dbReference>
<sequence length="300" mass="32790">MDKFREMLAFAAVVDAGSFVGAADTLHTSKAAVSRHVNDLEQRLGVRLLNRTTRKLSLTDDGLNFLPQCKDILAAIEQAEAQLSSQSAEASGMLRVSAPVTFGILHLATLWGAFLDAHPKVTLDVSLSDRTVDLVEEGFDAAIRISGAPHPTLIERKLATTQIVACASPAYLARHGTPERPEDLVSHDIVSYSYWSSRDEWTFTGPKGPISVRTRSRMVANNGDTCLAAALDHQGIILQPDFLVAEPLRAGALVALMPGYRAPEIGIYAVYASRKQLPLKVRRLIDFLVDAFREPAWMRS</sequence>
<dbReference type="GO" id="GO:0003700">
    <property type="term" value="F:DNA-binding transcription factor activity"/>
    <property type="evidence" value="ECO:0007669"/>
    <property type="project" value="InterPro"/>
</dbReference>
<dbReference type="RefSeq" id="WP_121086425.1">
    <property type="nucleotide sequence ID" value="NZ_RBZU01000004.1"/>
</dbReference>
<reference evidence="6 7" key="1">
    <citation type="submission" date="2018-10" db="EMBL/GenBank/DDBJ databases">
        <title>Robbsia sp. DHC34, isolated from soil.</title>
        <authorList>
            <person name="Gao Z.-H."/>
            <person name="Qiu L.-H."/>
        </authorList>
    </citation>
    <scope>NUCLEOTIDE SEQUENCE [LARGE SCALE GENOMIC DNA]</scope>
    <source>
        <strain evidence="6 7">DHC34</strain>
    </source>
</reference>
<accession>A0A494Y636</accession>
<dbReference type="SUPFAM" id="SSF46785">
    <property type="entry name" value="Winged helix' DNA-binding domain"/>
    <property type="match status" value="1"/>
</dbReference>
<dbReference type="Pfam" id="PF00126">
    <property type="entry name" value="HTH_1"/>
    <property type="match status" value="1"/>
</dbReference>
<dbReference type="PANTHER" id="PTHR30537">
    <property type="entry name" value="HTH-TYPE TRANSCRIPTIONAL REGULATOR"/>
    <property type="match status" value="1"/>
</dbReference>
<dbReference type="Gene3D" id="1.10.10.10">
    <property type="entry name" value="Winged helix-like DNA-binding domain superfamily/Winged helix DNA-binding domain"/>
    <property type="match status" value="1"/>
</dbReference>
<dbReference type="CDD" id="cd08422">
    <property type="entry name" value="PBP2_CrgA_like"/>
    <property type="match status" value="1"/>
</dbReference>
<evidence type="ECO:0000256" key="4">
    <source>
        <dbReference type="ARBA" id="ARBA00023163"/>
    </source>
</evidence>
<organism evidence="6 7">
    <name type="scientific">Pararobbsia silviterrae</name>
    <dbReference type="NCBI Taxonomy" id="1792498"/>
    <lineage>
        <taxon>Bacteria</taxon>
        <taxon>Pseudomonadati</taxon>
        <taxon>Pseudomonadota</taxon>
        <taxon>Betaproteobacteria</taxon>
        <taxon>Burkholderiales</taxon>
        <taxon>Burkholderiaceae</taxon>
        <taxon>Pararobbsia</taxon>
    </lineage>
</organism>
<dbReference type="GO" id="GO:0043565">
    <property type="term" value="F:sequence-specific DNA binding"/>
    <property type="evidence" value="ECO:0007669"/>
    <property type="project" value="TreeGrafter"/>
</dbReference>
<evidence type="ECO:0000256" key="2">
    <source>
        <dbReference type="ARBA" id="ARBA00023015"/>
    </source>
</evidence>
<comment type="caution">
    <text evidence="6">The sequence shown here is derived from an EMBL/GenBank/DDBJ whole genome shotgun (WGS) entry which is preliminary data.</text>
</comment>
<dbReference type="InterPro" id="IPR005119">
    <property type="entry name" value="LysR_subst-bd"/>
</dbReference>
<dbReference type="InterPro" id="IPR058163">
    <property type="entry name" value="LysR-type_TF_proteobact-type"/>
</dbReference>
<protein>
    <submittedName>
        <fullName evidence="6">LysR family transcriptional regulator</fullName>
    </submittedName>
</protein>
<dbReference type="FunFam" id="1.10.10.10:FF:000001">
    <property type="entry name" value="LysR family transcriptional regulator"/>
    <property type="match status" value="1"/>
</dbReference>
<dbReference type="FunFam" id="3.40.190.290:FF:000001">
    <property type="entry name" value="Transcriptional regulator, LysR family"/>
    <property type="match status" value="1"/>
</dbReference>
<name>A0A494Y636_9BURK</name>
<dbReference type="Gene3D" id="3.40.190.290">
    <property type="match status" value="1"/>
</dbReference>
<dbReference type="GO" id="GO:0006351">
    <property type="term" value="P:DNA-templated transcription"/>
    <property type="evidence" value="ECO:0007669"/>
    <property type="project" value="TreeGrafter"/>
</dbReference>
<evidence type="ECO:0000313" key="7">
    <source>
        <dbReference type="Proteomes" id="UP000270342"/>
    </source>
</evidence>
<gene>
    <name evidence="6" type="ORF">D7S86_11235</name>
</gene>
<evidence type="ECO:0000313" key="6">
    <source>
        <dbReference type="EMBL" id="RKP55786.1"/>
    </source>
</evidence>
<evidence type="ECO:0000256" key="1">
    <source>
        <dbReference type="ARBA" id="ARBA00009437"/>
    </source>
</evidence>
<dbReference type="InterPro" id="IPR036388">
    <property type="entry name" value="WH-like_DNA-bd_sf"/>
</dbReference>
<dbReference type="PROSITE" id="PS50931">
    <property type="entry name" value="HTH_LYSR"/>
    <property type="match status" value="1"/>
</dbReference>
<dbReference type="PANTHER" id="PTHR30537:SF35">
    <property type="entry name" value="TRANSCRIPTIONAL REGULATORY PROTEIN"/>
    <property type="match status" value="1"/>
</dbReference>
<keyword evidence="2" id="KW-0805">Transcription regulation</keyword>
<dbReference type="SUPFAM" id="SSF53850">
    <property type="entry name" value="Periplasmic binding protein-like II"/>
    <property type="match status" value="1"/>
</dbReference>
<dbReference type="Pfam" id="PF03466">
    <property type="entry name" value="LysR_substrate"/>
    <property type="match status" value="1"/>
</dbReference>
<dbReference type="OrthoDB" id="9026421at2"/>
<dbReference type="AlphaFoldDB" id="A0A494Y636"/>
<comment type="similarity">
    <text evidence="1">Belongs to the LysR transcriptional regulatory family.</text>
</comment>
<keyword evidence="3" id="KW-0238">DNA-binding</keyword>
<dbReference type="InterPro" id="IPR000847">
    <property type="entry name" value="LysR_HTH_N"/>
</dbReference>
<proteinExistence type="inferred from homology"/>
<feature type="domain" description="HTH lysR-type" evidence="5">
    <location>
        <begin position="1"/>
        <end position="59"/>
    </location>
</feature>
<keyword evidence="4" id="KW-0804">Transcription</keyword>
<evidence type="ECO:0000259" key="5">
    <source>
        <dbReference type="PROSITE" id="PS50931"/>
    </source>
</evidence>